<keyword evidence="1" id="KW-0812">Transmembrane</keyword>
<proteinExistence type="predicted"/>
<organism evidence="2 3">
    <name type="scientific">Ligilactobacillus salitolerans</name>
    <dbReference type="NCBI Taxonomy" id="1808352"/>
    <lineage>
        <taxon>Bacteria</taxon>
        <taxon>Bacillati</taxon>
        <taxon>Bacillota</taxon>
        <taxon>Bacilli</taxon>
        <taxon>Lactobacillales</taxon>
        <taxon>Lactobacillaceae</taxon>
        <taxon>Ligilactobacillus</taxon>
    </lineage>
</organism>
<keyword evidence="1" id="KW-1133">Transmembrane helix</keyword>
<dbReference type="AlphaFoldDB" id="A0A401IQB6"/>
<keyword evidence="3" id="KW-1185">Reference proteome</keyword>
<accession>A0A401IQB6</accession>
<protein>
    <submittedName>
        <fullName evidence="2">Uncharacterized protein</fullName>
    </submittedName>
</protein>
<comment type="caution">
    <text evidence="2">The sequence shown here is derived from an EMBL/GenBank/DDBJ whole genome shotgun (WGS) entry which is preliminary data.</text>
</comment>
<evidence type="ECO:0000313" key="3">
    <source>
        <dbReference type="Proteomes" id="UP000286848"/>
    </source>
</evidence>
<evidence type="ECO:0000256" key="1">
    <source>
        <dbReference type="SAM" id="Phobius"/>
    </source>
</evidence>
<dbReference type="EMBL" id="BFFP01000001">
    <property type="protein sequence ID" value="GBG93694.1"/>
    <property type="molecule type" value="Genomic_DNA"/>
</dbReference>
<keyword evidence="1" id="KW-0472">Membrane</keyword>
<name>A0A401IQB6_9LACO</name>
<feature type="transmembrane region" description="Helical" evidence="1">
    <location>
        <begin position="6"/>
        <end position="22"/>
    </location>
</feature>
<sequence length="162" mass="18366">MNNLIGLAVLLSLVLGILIIWWQKKHYYYLRTFFVKEKSKNAQQTNIIQLKASGQFVWNQTEIPNGKNQPARFVVMEGEYLKQADQIVIQPDKSYQLKYKNVADLVKNRPAQVGHAVADQPIILNLGKDKSVFLSGQALKSVAQTSPIKIEKLKKMTQPQSA</sequence>
<gene>
    <name evidence="2" type="ORF">LFYK43_01530</name>
</gene>
<dbReference type="Proteomes" id="UP000286848">
    <property type="component" value="Unassembled WGS sequence"/>
</dbReference>
<reference evidence="2 3" key="1">
    <citation type="journal article" date="2019" name="Int. J. Syst. Evol. Microbiol.">
        <title>Lactobacillus salitolerans sp. nov., a novel lactic acid bacterium isolated from spent mushroom substrates.</title>
        <authorList>
            <person name="Tohno M."/>
            <person name="Tanizawa Y."/>
            <person name="Kojima Y."/>
            <person name="Sakamoto M."/>
            <person name="Nakamura Y."/>
            <person name="Ohkuma M."/>
            <person name="Kobayashi H."/>
        </authorList>
    </citation>
    <scope>NUCLEOTIDE SEQUENCE [LARGE SCALE GENOMIC DNA]</scope>
    <source>
        <strain evidence="2 3">YK43</strain>
    </source>
</reference>
<evidence type="ECO:0000313" key="2">
    <source>
        <dbReference type="EMBL" id="GBG93694.1"/>
    </source>
</evidence>